<dbReference type="HAMAP" id="MF_00238">
    <property type="entry name" value="Cytidyl_kinase_type1"/>
    <property type="match status" value="1"/>
</dbReference>
<evidence type="ECO:0000313" key="11">
    <source>
        <dbReference type="Proteomes" id="UP001152321"/>
    </source>
</evidence>
<dbReference type="PANTHER" id="PTHR21299:SF2">
    <property type="entry name" value="CYTIDYLATE KINASE"/>
    <property type="match status" value="1"/>
</dbReference>
<dbReference type="SUPFAM" id="SSF52540">
    <property type="entry name" value="P-loop containing nucleoside triphosphate hydrolases"/>
    <property type="match status" value="1"/>
</dbReference>
<comment type="caution">
    <text evidence="10">The sequence shown here is derived from an EMBL/GenBank/DDBJ whole genome shotgun (WGS) entry which is preliminary data.</text>
</comment>
<evidence type="ECO:0000256" key="3">
    <source>
        <dbReference type="ARBA" id="ARBA00022741"/>
    </source>
</evidence>
<keyword evidence="11" id="KW-1185">Reference proteome</keyword>
<keyword evidence="4 8" id="KW-0418">Kinase</keyword>
<evidence type="ECO:0000259" key="9">
    <source>
        <dbReference type="Pfam" id="PF02224"/>
    </source>
</evidence>
<feature type="binding site" evidence="8">
    <location>
        <begin position="9"/>
        <end position="17"/>
    </location>
    <ligand>
        <name>ATP</name>
        <dbReference type="ChEBI" id="CHEBI:30616"/>
    </ligand>
</feature>
<evidence type="ECO:0000256" key="5">
    <source>
        <dbReference type="ARBA" id="ARBA00022840"/>
    </source>
</evidence>
<comment type="catalytic activity">
    <reaction evidence="6 8">
        <text>dCMP + ATP = dCDP + ADP</text>
        <dbReference type="Rhea" id="RHEA:25094"/>
        <dbReference type="ChEBI" id="CHEBI:30616"/>
        <dbReference type="ChEBI" id="CHEBI:57566"/>
        <dbReference type="ChEBI" id="CHEBI:58593"/>
        <dbReference type="ChEBI" id="CHEBI:456216"/>
        <dbReference type="EC" id="2.7.4.25"/>
    </reaction>
</comment>
<evidence type="ECO:0000256" key="6">
    <source>
        <dbReference type="ARBA" id="ARBA00047615"/>
    </source>
</evidence>
<reference evidence="10" key="1">
    <citation type="submission" date="2022-08" db="EMBL/GenBank/DDBJ databases">
        <title>Novel Bdellovibrio Species Isolated from Svalbard: Designation Bdellovibrio svalbardensis.</title>
        <authorList>
            <person name="Mitchell R.J."/>
            <person name="Choi S.Y."/>
        </authorList>
    </citation>
    <scope>NUCLEOTIDE SEQUENCE</scope>
    <source>
        <strain evidence="10">PAP01</strain>
    </source>
</reference>
<sequence length="218" mass="24097">MGMVITIDGPAASGKSSVSRELARRLGWKWVSTGAFYRGLAYAALQLDVDLDDVQTLAQLTHNPVWSIRLESERTKVYFKEEDVTDLIAHEDVGNFASKISHYPEVRKALLEAQRNCSAGPDGLVAEGRDCGTVVFPQADAKVFLTASSEHRAARRATELGLDQDDMVKAQKQRDHQDSTRKVAPMAVPENAFVLDSTELNLSEVVDKIEAFVRTKVH</sequence>
<dbReference type="PANTHER" id="PTHR21299">
    <property type="entry name" value="CYTIDYLATE KINASE/PANTOATE-BETA-ALANINE LIGASE"/>
    <property type="match status" value="1"/>
</dbReference>
<dbReference type="CDD" id="cd02020">
    <property type="entry name" value="CMPK"/>
    <property type="match status" value="1"/>
</dbReference>
<evidence type="ECO:0000256" key="7">
    <source>
        <dbReference type="ARBA" id="ARBA00048478"/>
    </source>
</evidence>
<dbReference type="NCBIfam" id="TIGR00017">
    <property type="entry name" value="cmk"/>
    <property type="match status" value="1"/>
</dbReference>
<dbReference type="InterPro" id="IPR011994">
    <property type="entry name" value="Cytidylate_kinase_dom"/>
</dbReference>
<name>A0ABT6DM32_9BACT</name>
<proteinExistence type="inferred from homology"/>
<comment type="subcellular location">
    <subcellularLocation>
        <location evidence="8">Cytoplasm</location>
    </subcellularLocation>
</comment>
<evidence type="ECO:0000256" key="4">
    <source>
        <dbReference type="ARBA" id="ARBA00022777"/>
    </source>
</evidence>
<dbReference type="EC" id="2.7.4.25" evidence="8"/>
<dbReference type="Gene3D" id="3.40.50.300">
    <property type="entry name" value="P-loop containing nucleotide triphosphate hydrolases"/>
    <property type="match status" value="1"/>
</dbReference>
<keyword evidence="8" id="KW-0963">Cytoplasm</keyword>
<keyword evidence="3 8" id="KW-0547">Nucleotide-binding</keyword>
<evidence type="ECO:0000313" key="10">
    <source>
        <dbReference type="EMBL" id="MDG0817931.1"/>
    </source>
</evidence>
<comment type="catalytic activity">
    <reaction evidence="7 8">
        <text>CMP + ATP = CDP + ADP</text>
        <dbReference type="Rhea" id="RHEA:11600"/>
        <dbReference type="ChEBI" id="CHEBI:30616"/>
        <dbReference type="ChEBI" id="CHEBI:58069"/>
        <dbReference type="ChEBI" id="CHEBI:60377"/>
        <dbReference type="ChEBI" id="CHEBI:456216"/>
        <dbReference type="EC" id="2.7.4.25"/>
    </reaction>
</comment>
<comment type="similarity">
    <text evidence="1 8">Belongs to the cytidylate kinase family. Type 1 subfamily.</text>
</comment>
<keyword evidence="5 8" id="KW-0067">ATP-binding</keyword>
<dbReference type="EMBL" id="JANRMI010000005">
    <property type="protein sequence ID" value="MDG0817931.1"/>
    <property type="molecule type" value="Genomic_DNA"/>
</dbReference>
<dbReference type="Pfam" id="PF02224">
    <property type="entry name" value="Cytidylate_kin"/>
    <property type="match status" value="1"/>
</dbReference>
<dbReference type="Proteomes" id="UP001152321">
    <property type="component" value="Unassembled WGS sequence"/>
</dbReference>
<organism evidence="10 11">
    <name type="scientific">Bdellovibrio svalbardensis</name>
    <dbReference type="NCBI Taxonomy" id="2972972"/>
    <lineage>
        <taxon>Bacteria</taxon>
        <taxon>Pseudomonadati</taxon>
        <taxon>Bdellovibrionota</taxon>
        <taxon>Bdellovibrionia</taxon>
        <taxon>Bdellovibrionales</taxon>
        <taxon>Pseudobdellovibrionaceae</taxon>
        <taxon>Bdellovibrio</taxon>
    </lineage>
</organism>
<evidence type="ECO:0000256" key="2">
    <source>
        <dbReference type="ARBA" id="ARBA00022679"/>
    </source>
</evidence>
<accession>A0ABT6DM32</accession>
<dbReference type="GO" id="GO:0016301">
    <property type="term" value="F:kinase activity"/>
    <property type="evidence" value="ECO:0007669"/>
    <property type="project" value="UniProtKB-KW"/>
</dbReference>
<protein>
    <recommendedName>
        <fullName evidence="8">Cytidylate kinase</fullName>
        <shortName evidence="8">CK</shortName>
        <ecNumber evidence="8">2.7.4.25</ecNumber>
    </recommendedName>
    <alternativeName>
        <fullName evidence="8">Cytidine monophosphate kinase</fullName>
        <shortName evidence="8">CMP kinase</shortName>
    </alternativeName>
</protein>
<dbReference type="InterPro" id="IPR027417">
    <property type="entry name" value="P-loop_NTPase"/>
</dbReference>
<dbReference type="InterPro" id="IPR003136">
    <property type="entry name" value="Cytidylate_kin"/>
</dbReference>
<evidence type="ECO:0000256" key="1">
    <source>
        <dbReference type="ARBA" id="ARBA00009427"/>
    </source>
</evidence>
<gene>
    <name evidence="8 10" type="primary">cmk</name>
    <name evidence="10" type="ORF">NWE73_16230</name>
</gene>
<keyword evidence="2 8" id="KW-0808">Transferase</keyword>
<evidence type="ECO:0000256" key="8">
    <source>
        <dbReference type="HAMAP-Rule" id="MF_00238"/>
    </source>
</evidence>
<dbReference type="RefSeq" id="WP_277579407.1">
    <property type="nucleotide sequence ID" value="NZ_JANRMI010000005.1"/>
</dbReference>
<feature type="domain" description="Cytidylate kinase" evidence="9">
    <location>
        <begin position="5"/>
        <end position="212"/>
    </location>
</feature>